<reference evidence="1 2" key="1">
    <citation type="submission" date="2024-07" db="EMBL/GenBank/DDBJ databases">
        <title>Section-level genome sequencing and comparative genomics of Aspergillus sections Usti and Cavernicolus.</title>
        <authorList>
            <consortium name="Lawrence Berkeley National Laboratory"/>
            <person name="Nybo J.L."/>
            <person name="Vesth T.C."/>
            <person name="Theobald S."/>
            <person name="Frisvad J.C."/>
            <person name="Larsen T.O."/>
            <person name="Kjaerboelling I."/>
            <person name="Rothschild-Mancinelli K."/>
            <person name="Lyhne E.K."/>
            <person name="Kogle M.E."/>
            <person name="Barry K."/>
            <person name="Clum A."/>
            <person name="Na H."/>
            <person name="Ledsgaard L."/>
            <person name="Lin J."/>
            <person name="Lipzen A."/>
            <person name="Kuo A."/>
            <person name="Riley R."/>
            <person name="Mondo S."/>
            <person name="Labutti K."/>
            <person name="Haridas S."/>
            <person name="Pangalinan J."/>
            <person name="Salamov A.A."/>
            <person name="Simmons B.A."/>
            <person name="Magnuson J.K."/>
            <person name="Chen J."/>
            <person name="Drula E."/>
            <person name="Henrissat B."/>
            <person name="Wiebenga A."/>
            <person name="Lubbers R.J."/>
            <person name="Gomes A.C."/>
            <person name="Makela M.R."/>
            <person name="Stajich J."/>
            <person name="Grigoriev I.V."/>
            <person name="Mortensen U.H."/>
            <person name="De Vries R.P."/>
            <person name="Baker S.E."/>
            <person name="Andersen M.R."/>
        </authorList>
    </citation>
    <scope>NUCLEOTIDE SEQUENCE [LARGE SCALE GENOMIC DNA]</scope>
    <source>
        <strain evidence="1 2">CBS 209.92</strain>
    </source>
</reference>
<dbReference type="EMBL" id="JBFTWV010000054">
    <property type="protein sequence ID" value="KAL2793692.1"/>
    <property type="molecule type" value="Genomic_DNA"/>
</dbReference>
<protein>
    <submittedName>
        <fullName evidence="1">Uncharacterized protein</fullName>
    </submittedName>
</protein>
<evidence type="ECO:0000313" key="1">
    <source>
        <dbReference type="EMBL" id="KAL2793692.1"/>
    </source>
</evidence>
<dbReference type="Proteomes" id="UP001610563">
    <property type="component" value="Unassembled WGS sequence"/>
</dbReference>
<name>A0ABR4G3X2_9EURO</name>
<evidence type="ECO:0000313" key="2">
    <source>
        <dbReference type="Proteomes" id="UP001610563"/>
    </source>
</evidence>
<comment type="caution">
    <text evidence="1">The sequence shown here is derived from an EMBL/GenBank/DDBJ whole genome shotgun (WGS) entry which is preliminary data.</text>
</comment>
<organism evidence="1 2">
    <name type="scientific">Aspergillus keveii</name>
    <dbReference type="NCBI Taxonomy" id="714993"/>
    <lineage>
        <taxon>Eukaryota</taxon>
        <taxon>Fungi</taxon>
        <taxon>Dikarya</taxon>
        <taxon>Ascomycota</taxon>
        <taxon>Pezizomycotina</taxon>
        <taxon>Eurotiomycetes</taxon>
        <taxon>Eurotiomycetidae</taxon>
        <taxon>Eurotiales</taxon>
        <taxon>Aspergillaceae</taxon>
        <taxon>Aspergillus</taxon>
        <taxon>Aspergillus subgen. Nidulantes</taxon>
    </lineage>
</organism>
<sequence>MTTSTYVPSLQHLAFLSARHHVKPDCVQDPVFYLWQVVVQTWFEARDGYLMRMRGSMPDTPVIDVRAIEPSPQTDLGRWTERRIFLVECKSPLCDTPTGWQAPLAGQPQEEDTSNNLNLSAKRPVGATAIGKKVRFYKYDEEAAEGQQPELIPLHENPMDMSNDYGVAQVENMMDYIKATMGSPDRESVTPEE</sequence>
<proteinExistence type="predicted"/>
<keyword evidence="2" id="KW-1185">Reference proteome</keyword>
<accession>A0ABR4G3X2</accession>
<gene>
    <name evidence="1" type="ORF">BJX66DRAFT_305479</name>
</gene>